<dbReference type="EMBL" id="AOGW02000022">
    <property type="protein sequence ID" value="EMY59900.1"/>
    <property type="molecule type" value="Genomic_DNA"/>
</dbReference>
<keyword evidence="1" id="KW-0812">Transmembrane</keyword>
<evidence type="ECO:0000313" key="3">
    <source>
        <dbReference type="Proteomes" id="UP000012371"/>
    </source>
</evidence>
<feature type="transmembrane region" description="Helical" evidence="1">
    <location>
        <begin position="176"/>
        <end position="192"/>
    </location>
</feature>
<evidence type="ECO:0000256" key="1">
    <source>
        <dbReference type="SAM" id="Phobius"/>
    </source>
</evidence>
<gene>
    <name evidence="2" type="ORF">LEP1GSC203_0388</name>
</gene>
<keyword evidence="3" id="KW-1185">Reference proteome</keyword>
<organism evidence="2 3">
    <name type="scientific">Leptospira terpstrae serovar Hualin str. LT 11-33 = ATCC 700639</name>
    <dbReference type="NCBI Taxonomy" id="1257025"/>
    <lineage>
        <taxon>Bacteria</taxon>
        <taxon>Pseudomonadati</taxon>
        <taxon>Spirochaetota</taxon>
        <taxon>Spirochaetia</taxon>
        <taxon>Leptospirales</taxon>
        <taxon>Leptospiraceae</taxon>
        <taxon>Leptospira</taxon>
    </lineage>
</organism>
<feature type="transmembrane region" description="Helical" evidence="1">
    <location>
        <begin position="25"/>
        <end position="42"/>
    </location>
</feature>
<accession>N1VSC1</accession>
<reference evidence="2" key="1">
    <citation type="submission" date="2013-03" db="EMBL/GenBank/DDBJ databases">
        <authorList>
            <person name="Harkins D.M."/>
            <person name="Durkin A.S."/>
            <person name="Brinkac L.M."/>
            <person name="Haft D.H."/>
            <person name="Selengut J.D."/>
            <person name="Sanka R."/>
            <person name="DePew J."/>
            <person name="Purushe J."/>
            <person name="Hartskeerl R.A."/>
            <person name="Ahmed A."/>
            <person name="van der Linden H."/>
            <person name="Goris M.G.A."/>
            <person name="Vinetz J.M."/>
            <person name="Sutton G.G."/>
            <person name="Nierman W.C."/>
            <person name="Fouts D.E."/>
        </authorList>
    </citation>
    <scope>NUCLEOTIDE SEQUENCE [LARGE SCALE GENOMIC DNA]</scope>
    <source>
        <strain evidence="2">LT 11-33</strain>
    </source>
</reference>
<keyword evidence="1" id="KW-1133">Transmembrane helix</keyword>
<proteinExistence type="predicted"/>
<dbReference type="Proteomes" id="UP000012371">
    <property type="component" value="Unassembled WGS sequence"/>
</dbReference>
<sequence length="215" mass="26121">MHWILNCISNFINRIAGLYFSDETIFSYLYLIILICIYRKYISYSYAYGIEENVLSREKEIEVYKFSQSQFAQLKANLKDKLLTYIFTNKILYYSAFDRLQLAGKIGPKGENIPPAETYDCLNYIIRFSLKRNKITINYEYRYSIKGFNLRARKYIEQREYRFRNFIDIKFRFKKHLFLIIISPTSFCYWILTLYLKKIIFICIFLFILIVNFKN</sequence>
<keyword evidence="1" id="KW-0472">Membrane</keyword>
<evidence type="ECO:0000313" key="2">
    <source>
        <dbReference type="EMBL" id="EMY59900.1"/>
    </source>
</evidence>
<name>N1VSC1_9LEPT</name>
<comment type="caution">
    <text evidence="2">The sequence shown here is derived from an EMBL/GenBank/DDBJ whole genome shotgun (WGS) entry which is preliminary data.</text>
</comment>
<protein>
    <submittedName>
        <fullName evidence="2">Uncharacterized protein</fullName>
    </submittedName>
</protein>
<dbReference type="AlphaFoldDB" id="N1VSC1"/>